<dbReference type="AlphaFoldDB" id="A0A4Y7SJ74"/>
<dbReference type="EMBL" id="QPFP01000102">
    <property type="protein sequence ID" value="TEB21811.1"/>
    <property type="molecule type" value="Genomic_DNA"/>
</dbReference>
<dbReference type="GO" id="GO:0000124">
    <property type="term" value="C:SAGA complex"/>
    <property type="evidence" value="ECO:0007669"/>
    <property type="project" value="InterPro"/>
</dbReference>
<sequence length="366" mass="39313">MSPTRLKPLSNPPSPFSWDCHVPSPTIKEAASLPSPPTAWLSARDMKLFGCQPLTSLSEVGVVKCKECEKPILRSCMGEHQDLCAAIRAGRGKASKNKVTAEELSKGKKRKASVEAEDPTLPAKKKVKPTPKVTKGRMKGPVDYDRQCGVINDKGLPCSRSLTCKSHSMGAKRSVEGRSRRYDDLLLDWQRANNPNFVEPVKRESKAEKKALREREKQERKRLASEAAAAVGLEITAAKKASAAAPSKKASKKAAAAAAAAVRFADGMGDSVPEDLDDLDSETELDDLVKSVRVAQERKVIGIPLAVPCDAGSWFVQRRERARCCRDLFVAALGNGGNGLQGVTAALINRTPSGGSAAGVALQVRH</sequence>
<dbReference type="OrthoDB" id="21678at2759"/>
<dbReference type="PANTHER" id="PTHR47805">
    <property type="entry name" value="SAGA-ASSOCIATED FACTOR 73"/>
    <property type="match status" value="1"/>
</dbReference>
<dbReference type="PROSITE" id="PS51505">
    <property type="entry name" value="SCA7"/>
    <property type="match status" value="1"/>
</dbReference>
<evidence type="ECO:0000256" key="1">
    <source>
        <dbReference type="SAM" id="MobiDB-lite"/>
    </source>
</evidence>
<dbReference type="InterPro" id="IPR037804">
    <property type="entry name" value="SGF73"/>
</dbReference>
<accession>A0A4Y7SJ74</accession>
<proteinExistence type="predicted"/>
<reference evidence="3 4" key="1">
    <citation type="journal article" date="2019" name="Nat. Ecol. Evol.">
        <title>Megaphylogeny resolves global patterns of mushroom evolution.</title>
        <authorList>
            <person name="Varga T."/>
            <person name="Krizsan K."/>
            <person name="Foldi C."/>
            <person name="Dima B."/>
            <person name="Sanchez-Garcia M."/>
            <person name="Sanchez-Ramirez S."/>
            <person name="Szollosi G.J."/>
            <person name="Szarkandi J.G."/>
            <person name="Papp V."/>
            <person name="Albert L."/>
            <person name="Andreopoulos W."/>
            <person name="Angelini C."/>
            <person name="Antonin V."/>
            <person name="Barry K.W."/>
            <person name="Bougher N.L."/>
            <person name="Buchanan P."/>
            <person name="Buyck B."/>
            <person name="Bense V."/>
            <person name="Catcheside P."/>
            <person name="Chovatia M."/>
            <person name="Cooper J."/>
            <person name="Damon W."/>
            <person name="Desjardin D."/>
            <person name="Finy P."/>
            <person name="Geml J."/>
            <person name="Haridas S."/>
            <person name="Hughes K."/>
            <person name="Justo A."/>
            <person name="Karasinski D."/>
            <person name="Kautmanova I."/>
            <person name="Kiss B."/>
            <person name="Kocsube S."/>
            <person name="Kotiranta H."/>
            <person name="LaButti K.M."/>
            <person name="Lechner B.E."/>
            <person name="Liimatainen K."/>
            <person name="Lipzen A."/>
            <person name="Lukacs Z."/>
            <person name="Mihaltcheva S."/>
            <person name="Morgado L.N."/>
            <person name="Niskanen T."/>
            <person name="Noordeloos M.E."/>
            <person name="Ohm R.A."/>
            <person name="Ortiz-Santana B."/>
            <person name="Ovrebo C."/>
            <person name="Racz N."/>
            <person name="Riley R."/>
            <person name="Savchenko A."/>
            <person name="Shiryaev A."/>
            <person name="Soop K."/>
            <person name="Spirin V."/>
            <person name="Szebenyi C."/>
            <person name="Tomsovsky M."/>
            <person name="Tulloss R.E."/>
            <person name="Uehling J."/>
            <person name="Grigoriev I.V."/>
            <person name="Vagvolgyi C."/>
            <person name="Papp T."/>
            <person name="Martin F.M."/>
            <person name="Miettinen O."/>
            <person name="Hibbett D.S."/>
            <person name="Nagy L.G."/>
        </authorList>
    </citation>
    <scope>NUCLEOTIDE SEQUENCE [LARGE SCALE GENOMIC DNA]</scope>
    <source>
        <strain evidence="3 4">FP101781</strain>
    </source>
</reference>
<evidence type="ECO:0000313" key="3">
    <source>
        <dbReference type="EMBL" id="TEB21811.1"/>
    </source>
</evidence>
<dbReference type="PANTHER" id="PTHR47805:SF1">
    <property type="entry name" value="SAGA-ASSOCIATED FACTOR 73"/>
    <property type="match status" value="1"/>
</dbReference>
<name>A0A4Y7SJ74_COPMI</name>
<feature type="region of interest" description="Disordered" evidence="1">
    <location>
        <begin position="198"/>
        <end position="221"/>
    </location>
</feature>
<feature type="domain" description="SCA7" evidence="2">
    <location>
        <begin position="135"/>
        <end position="201"/>
    </location>
</feature>
<feature type="compositionally biased region" description="Basic and acidic residues" evidence="1">
    <location>
        <begin position="200"/>
        <end position="221"/>
    </location>
</feature>
<dbReference type="InterPro" id="IPR013243">
    <property type="entry name" value="SCA7_dom"/>
</dbReference>
<dbReference type="Proteomes" id="UP000298030">
    <property type="component" value="Unassembled WGS sequence"/>
</dbReference>
<evidence type="ECO:0000259" key="2">
    <source>
        <dbReference type="PROSITE" id="PS51505"/>
    </source>
</evidence>
<comment type="caution">
    <text evidence="3">The sequence shown here is derived from an EMBL/GenBank/DDBJ whole genome shotgun (WGS) entry which is preliminary data.</text>
</comment>
<dbReference type="Pfam" id="PF08313">
    <property type="entry name" value="SCA7"/>
    <property type="match status" value="1"/>
</dbReference>
<feature type="region of interest" description="Disordered" evidence="1">
    <location>
        <begin position="95"/>
        <end position="118"/>
    </location>
</feature>
<keyword evidence="4" id="KW-1185">Reference proteome</keyword>
<protein>
    <submittedName>
        <fullName evidence="3">SCA7-domain-containing protein</fullName>
    </submittedName>
</protein>
<organism evidence="3 4">
    <name type="scientific">Coprinellus micaceus</name>
    <name type="common">Glistening ink-cap mushroom</name>
    <name type="synonym">Coprinus micaceus</name>
    <dbReference type="NCBI Taxonomy" id="71717"/>
    <lineage>
        <taxon>Eukaryota</taxon>
        <taxon>Fungi</taxon>
        <taxon>Dikarya</taxon>
        <taxon>Basidiomycota</taxon>
        <taxon>Agaricomycotina</taxon>
        <taxon>Agaricomycetes</taxon>
        <taxon>Agaricomycetidae</taxon>
        <taxon>Agaricales</taxon>
        <taxon>Agaricineae</taxon>
        <taxon>Psathyrellaceae</taxon>
        <taxon>Coprinellus</taxon>
    </lineage>
</organism>
<evidence type="ECO:0000313" key="4">
    <source>
        <dbReference type="Proteomes" id="UP000298030"/>
    </source>
</evidence>
<dbReference type="Gene3D" id="6.10.140.1270">
    <property type="match status" value="1"/>
</dbReference>
<dbReference type="STRING" id="71717.A0A4Y7SJ74"/>
<gene>
    <name evidence="3" type="ORF">FA13DRAFT_1741546</name>
</gene>